<dbReference type="SUPFAM" id="SSF56112">
    <property type="entry name" value="Protein kinase-like (PK-like)"/>
    <property type="match status" value="1"/>
</dbReference>
<evidence type="ECO:0000313" key="3">
    <source>
        <dbReference type="Proteomes" id="UP000022910"/>
    </source>
</evidence>
<dbReference type="EMBL" id="JEMT01029311">
    <property type="protein sequence ID" value="EXX52315.1"/>
    <property type="molecule type" value="Genomic_DNA"/>
</dbReference>
<dbReference type="Pfam" id="PF07714">
    <property type="entry name" value="PK_Tyr_Ser-Thr"/>
    <property type="match status" value="1"/>
</dbReference>
<organism evidence="2 3">
    <name type="scientific">Rhizophagus irregularis (strain DAOM 197198w)</name>
    <name type="common">Glomus intraradices</name>
    <dbReference type="NCBI Taxonomy" id="1432141"/>
    <lineage>
        <taxon>Eukaryota</taxon>
        <taxon>Fungi</taxon>
        <taxon>Fungi incertae sedis</taxon>
        <taxon>Mucoromycota</taxon>
        <taxon>Glomeromycotina</taxon>
        <taxon>Glomeromycetes</taxon>
        <taxon>Glomerales</taxon>
        <taxon>Glomeraceae</taxon>
        <taxon>Rhizophagus</taxon>
    </lineage>
</organism>
<dbReference type="InterPro" id="IPR000719">
    <property type="entry name" value="Prot_kinase_dom"/>
</dbReference>
<dbReference type="Pfam" id="PF08238">
    <property type="entry name" value="Sel1"/>
    <property type="match status" value="6"/>
</dbReference>
<dbReference type="InterPro" id="IPR001245">
    <property type="entry name" value="Ser-Thr/Tyr_kinase_cat_dom"/>
</dbReference>
<evidence type="ECO:0000259" key="1">
    <source>
        <dbReference type="PROSITE" id="PS50011"/>
    </source>
</evidence>
<gene>
    <name evidence="2" type="ORF">RirG_254010</name>
</gene>
<dbReference type="PROSITE" id="PS50011">
    <property type="entry name" value="PROTEIN_KINASE_DOM"/>
    <property type="match status" value="1"/>
</dbReference>
<feature type="domain" description="Protein kinase" evidence="1">
    <location>
        <begin position="228"/>
        <end position="468"/>
    </location>
</feature>
<dbReference type="GO" id="GO:0005524">
    <property type="term" value="F:ATP binding"/>
    <property type="evidence" value="ECO:0007669"/>
    <property type="project" value="InterPro"/>
</dbReference>
<dbReference type="SMART" id="SM00671">
    <property type="entry name" value="SEL1"/>
    <property type="match status" value="6"/>
</dbReference>
<proteinExistence type="predicted"/>
<sequence>MCYENGKGIKKNSDKAFYWYQKAAENENIDAQFKLGLYYEEGNFIEKDEVRAFYWYQKAAENENKNAQNKVGFCYQKGIGIEKNEFKAFCWYQKAAEQELSDAQKNLGLCYQNGLGIEKDEAKAIYWYQKAAENGDKEAQFNLSVYYKEGIGIEKDEIKASYWYQRATEQNAQYKLRFFYKIGKGVNKRLEKSIYWFKKAENESLSANKWIENALKYEKVKFISYKELKNAKPLDVGGFGKISKATWTKTNNYVICKQLINTTYIKNDMLDAFIHELKMHLHLNYSDRIIRCFGISLDPKTNEYILIMQYANGFQIADGLNYLHNENILHRDLHSRNIVIHEKNAIITDFGISKNQNNQTSTAYVGNFGIITYMEPKRFKDANFPYTKSSDIYSFGVLMWEISSGCPPFKDCDDKVALAISINTGTRENTVPDTPNEYEKLYRNCWKQEPEQRPTIIEILNEFEKMGFGNNVIRELVKGIHIYSISFICLYR</sequence>
<dbReference type="Gene3D" id="1.10.510.10">
    <property type="entry name" value="Transferase(Phosphotransferase) domain 1"/>
    <property type="match status" value="1"/>
</dbReference>
<keyword evidence="3" id="KW-1185">Reference proteome</keyword>
<dbReference type="AlphaFoldDB" id="A0A015IED4"/>
<dbReference type="InterPro" id="IPR006597">
    <property type="entry name" value="Sel1-like"/>
</dbReference>
<dbReference type="InterPro" id="IPR011990">
    <property type="entry name" value="TPR-like_helical_dom_sf"/>
</dbReference>
<dbReference type="HOGENOM" id="CLU_000288_97_3_1"/>
<dbReference type="GO" id="GO:0004672">
    <property type="term" value="F:protein kinase activity"/>
    <property type="evidence" value="ECO:0007669"/>
    <property type="project" value="InterPro"/>
</dbReference>
<dbReference type="Gene3D" id="3.30.200.20">
    <property type="entry name" value="Phosphorylase Kinase, domain 1"/>
    <property type="match status" value="1"/>
</dbReference>
<evidence type="ECO:0000313" key="2">
    <source>
        <dbReference type="EMBL" id="EXX52315.1"/>
    </source>
</evidence>
<dbReference type="PANTHER" id="PTHR45011">
    <property type="entry name" value="DAP3-BINDING CELL DEATH ENHANCER 1"/>
    <property type="match status" value="1"/>
</dbReference>
<dbReference type="InterPro" id="IPR011009">
    <property type="entry name" value="Kinase-like_dom_sf"/>
</dbReference>
<dbReference type="Gene3D" id="1.25.40.10">
    <property type="entry name" value="Tetratricopeptide repeat domain"/>
    <property type="match status" value="1"/>
</dbReference>
<name>A0A015IED4_RHIIW</name>
<reference evidence="2 3" key="1">
    <citation type="submission" date="2014-02" db="EMBL/GenBank/DDBJ databases">
        <title>Single nucleus genome sequencing reveals high similarity among nuclei of an endomycorrhizal fungus.</title>
        <authorList>
            <person name="Lin K."/>
            <person name="Geurts R."/>
            <person name="Zhang Z."/>
            <person name="Limpens E."/>
            <person name="Saunders D.G."/>
            <person name="Mu D."/>
            <person name="Pang E."/>
            <person name="Cao H."/>
            <person name="Cha H."/>
            <person name="Lin T."/>
            <person name="Zhou Q."/>
            <person name="Shang Y."/>
            <person name="Li Y."/>
            <person name="Ivanov S."/>
            <person name="Sharma T."/>
            <person name="Velzen R.V."/>
            <person name="Ruijter N.D."/>
            <person name="Aanen D.K."/>
            <person name="Win J."/>
            <person name="Kamoun S."/>
            <person name="Bisseling T."/>
            <person name="Huang S."/>
        </authorList>
    </citation>
    <scope>NUCLEOTIDE SEQUENCE [LARGE SCALE GENOMIC DNA]</scope>
    <source>
        <strain evidence="3">DAOM197198w</strain>
    </source>
</reference>
<protein>
    <submittedName>
        <fullName evidence="2">Mkk2p</fullName>
    </submittedName>
</protein>
<dbReference type="PANTHER" id="PTHR45011:SF1">
    <property type="entry name" value="DAP3-BINDING CELL DEATH ENHANCER 1"/>
    <property type="match status" value="1"/>
</dbReference>
<dbReference type="SUPFAM" id="SSF81901">
    <property type="entry name" value="HCP-like"/>
    <property type="match status" value="1"/>
</dbReference>
<dbReference type="PRINTS" id="PR00109">
    <property type="entry name" value="TYRKINASE"/>
</dbReference>
<dbReference type="InterPro" id="IPR052748">
    <property type="entry name" value="ISR_Activator"/>
</dbReference>
<comment type="caution">
    <text evidence="2">The sequence shown here is derived from an EMBL/GenBank/DDBJ whole genome shotgun (WGS) entry which is preliminary data.</text>
</comment>
<dbReference type="Proteomes" id="UP000022910">
    <property type="component" value="Unassembled WGS sequence"/>
</dbReference>
<accession>A0A015IED4</accession>